<reference evidence="4" key="1">
    <citation type="submission" date="2007-10" db="EMBL/GenBank/DDBJ databases">
        <authorList>
            <person name="Wolff J.L.C."/>
            <person name="Valicente F.H."/>
            <person name="Oliveira J.V.C."/>
            <person name="Zanotto P.M.A."/>
        </authorList>
    </citation>
    <scope>NUCLEOTIDE SEQUENCE</scope>
    <source>
        <strain evidence="4">19</strain>
    </source>
</reference>
<dbReference type="InterPro" id="IPR007954">
    <property type="entry name" value="Baculo_IE-1"/>
</dbReference>
<reference evidence="10" key="8">
    <citation type="journal article" date="2021" name="Infect. Genet. Evol.">
        <title>Genomic diversity in a population of Spodoptera frugiperda nucleopolyhedrovirus.</title>
        <authorList>
            <person name="Masson T."/>
            <person name="Fabre M.L."/>
            <person name="Pidre M.L."/>
            <person name="Niz J.M."/>
            <person name="Berretta M.F."/>
            <person name="Romanowski V."/>
            <person name="Ferrelli M.L."/>
        </authorList>
    </citation>
    <scope>NUCLEOTIDE SEQUENCE</scope>
    <source>
        <strain evidence="10">ARG-M</strain>
    </source>
</reference>
<dbReference type="SUPFAM" id="SSF57850">
    <property type="entry name" value="RING/U-box"/>
    <property type="match status" value="1"/>
</dbReference>
<proteinExistence type="predicted"/>
<accession>A1YJD2</accession>
<feature type="domain" description="RING-type" evidence="2">
    <location>
        <begin position="174"/>
        <end position="219"/>
    </location>
</feature>
<reference evidence="4" key="3">
    <citation type="journal article" date="2008" name="J. Gen. Virol.">
        <title>Analysis of the genome of Spodoptera frugiperda nucleopolyhedrovirus (SfMNPV-19) and of the high genomic heterogeneity in group II nucleopolyhedroviruses.</title>
        <authorList>
            <person name="Wolff J.L."/>
            <person name="Valicente F.H."/>
            <person name="Martins R."/>
            <person name="Oliveira J.V."/>
            <person name="Zanotto P.M."/>
        </authorList>
    </citation>
    <scope>NUCLEOTIDE SEQUENCE</scope>
    <source>
        <strain evidence="4">19</strain>
    </source>
</reference>
<evidence type="ECO:0000313" key="10">
    <source>
        <dbReference type="EMBL" id="QRN46255.1"/>
    </source>
</evidence>
<dbReference type="EMBL" id="JF899325">
    <property type="protein sequence ID" value="AFH59085.1"/>
    <property type="molecule type" value="Genomic_DNA"/>
</dbReference>
<dbReference type="KEGG" id="vg:5176002"/>
<keyword evidence="1" id="KW-0862">Zinc</keyword>
<dbReference type="RefSeq" id="YP_001036434.1">
    <property type="nucleotide sequence ID" value="NC_009011.2"/>
</dbReference>
<gene>
    <name evidence="11" type="primary">ie-0</name>
    <name evidence="5" type="ORF">Sf142</name>
</gene>
<dbReference type="OrthoDB" id="14620at10239"/>
<keyword evidence="1" id="KW-0479">Metal-binding</keyword>
<name>A1YJD2_NPVSF</name>
<dbReference type="Gene3D" id="3.30.40.10">
    <property type="entry name" value="Zinc/RING finger domain, C3HC4 (zinc finger)"/>
    <property type="match status" value="1"/>
</dbReference>
<keyword evidence="12" id="KW-1185">Reference proteome</keyword>
<evidence type="ECO:0000313" key="9">
    <source>
        <dbReference type="EMBL" id="QED40341.1"/>
    </source>
</evidence>
<reference evidence="7" key="7">
    <citation type="submission" date="2019-02" db="EMBL/GenBank/DDBJ databases">
        <title>Genetic diversity of Spodoptera frugiperda multiple nucleopolyhedovirus and pathogenicity against corn- and rice-strain S. frugiperda larvae.</title>
        <authorList>
            <person name="Harrison R.L."/>
            <person name="Rowley D.L."/>
            <person name="Popham H.J."/>
        </authorList>
    </citation>
    <scope>NUCLEOTIDE SEQUENCE</scope>
    <source>
        <strain evidence="9">IIBBL BCIPV 1197</strain>
        <strain evidence="7">IIBBL BCIPV 281</strain>
        <strain evidence="8">IIBBL BCIPV 459</strain>
    </source>
</reference>
<dbReference type="EMBL" id="EU258200">
    <property type="protein sequence ID" value="ACA02698.1"/>
    <property type="molecule type" value="Genomic_DNA"/>
</dbReference>
<dbReference type="InterPro" id="IPR001841">
    <property type="entry name" value="Znf_RING"/>
</dbReference>
<dbReference type="EMBL" id="MK503923">
    <property type="protein sequence ID" value="QED40055.1"/>
    <property type="molecule type" value="Genomic_DNA"/>
</dbReference>
<reference evidence="3 12" key="2">
    <citation type="journal article" date="2008" name="J. Gen. Virol.">
        <title>Genomic sequence analysis of a fast-killing isolate of Spodoptera frugiperda multiple nucleopolyhedrovirus.</title>
        <authorList>
            <person name="Harrison R.L."/>
            <person name="Puttler B."/>
            <person name="Popham H.J."/>
        </authorList>
    </citation>
    <scope>NUCLEOTIDE SEQUENCE [LARGE SCALE GENOMIC DNA]</scope>
    <source>
        <strain evidence="3">3AP2</strain>
    </source>
</reference>
<reference evidence="6" key="6">
    <citation type="journal article" date="2012" name="J. Invertebr. Pathol.">
        <title>Analysis of a naturally-occurring deletion mutant of Spodoptera frugiperda multiple nucleopolyhedrovirus reveals sf58 as a new per os infectivity factor of lepidopteran-infecting baculoviruses.</title>
        <authorList>
            <person name="Simon O."/>
            <person name="Palma L."/>
            <person name="Williams T."/>
            <person name="Lopez-Ferber M."/>
            <person name="Caballero P."/>
        </authorList>
    </citation>
    <scope>NUCLEOTIDE SEQUENCE</scope>
    <source>
        <strain evidence="6">Nicaraguan</strain>
    </source>
</reference>
<evidence type="ECO:0000313" key="6">
    <source>
        <dbReference type="EMBL" id="AFH59085.1"/>
    </source>
</evidence>
<reference evidence="3" key="4">
    <citation type="submission" date="2009-09" db="EMBL/GenBank/DDBJ databases">
        <authorList>
            <person name="Harrison R.L."/>
            <person name="Puttler B."/>
            <person name="Popham H.J."/>
        </authorList>
    </citation>
    <scope>NUCLEOTIDE SEQUENCE</scope>
    <source>
        <strain evidence="3">3AP2</strain>
    </source>
</reference>
<evidence type="ECO:0000256" key="1">
    <source>
        <dbReference type="PROSITE-ProRule" id="PRU00175"/>
    </source>
</evidence>
<dbReference type="InterPro" id="IPR013083">
    <property type="entry name" value="Znf_RING/FYVE/PHD"/>
</dbReference>
<evidence type="ECO:0000313" key="7">
    <source>
        <dbReference type="EMBL" id="QED40055.1"/>
    </source>
</evidence>
<evidence type="ECO:0000313" key="5">
    <source>
        <dbReference type="EMBL" id="ADV91374.1"/>
    </source>
</evidence>
<reference evidence="11" key="9">
    <citation type="submission" date="2021-05" db="EMBL/GenBank/DDBJ databases">
        <title>Genome sequence of the Spodoptera frugiperda multiple nucleopolyhedrovirus (SfMNPV) isolated from the fall armyworm, Spodoptera frugiperda, in Nigeria, Africa.</title>
        <authorList>
            <person name="Wennmann J.T."/>
            <person name="Tepa-Yotto G.T."/>
            <person name="Jehle J.A."/>
            <person name="Goergen G."/>
        </authorList>
    </citation>
    <scope>NUCLEOTIDE SEQUENCE</scope>
    <source>
        <strain evidence="11">KA1</strain>
    </source>
</reference>
<sequence>MSINHDSELCAQVFSNFLFNHLYTPDLSLNIRAHYNVKMAVFKIIKETYQQSYNCNLDKLLFFRENEDDISLPRDTCVHYLINEIKNVVDVIQNLNTQPKFQYNMYIFIPYIKQIRVINNMFVNDFCCSAIVKSNSVTLNDLYDRSEKYLHIIKLMNERMQLINVFTDPKIYQCNICQESSAEEHFLKPNECCGYNVCYICYAQLWKHSSLYPVCPACKTSFKTPTAAKQQIIEQL</sequence>
<dbReference type="EMBL" id="MZ292981">
    <property type="protein sequence ID" value="QWS70860.1"/>
    <property type="molecule type" value="Genomic_DNA"/>
</dbReference>
<dbReference type="EMBL" id="MW162628">
    <property type="protein sequence ID" value="QRN46255.1"/>
    <property type="molecule type" value="Genomic_DNA"/>
</dbReference>
<evidence type="ECO:0000313" key="11">
    <source>
        <dbReference type="EMBL" id="QWS70860.1"/>
    </source>
</evidence>
<dbReference type="Proteomes" id="UP000204663">
    <property type="component" value="Segment"/>
</dbReference>
<evidence type="ECO:0000313" key="8">
    <source>
        <dbReference type="EMBL" id="QED40200.1"/>
    </source>
</evidence>
<evidence type="ECO:0000313" key="3">
    <source>
        <dbReference type="EMBL" id="ABM45852.1"/>
    </source>
</evidence>
<dbReference type="Pfam" id="PF05290">
    <property type="entry name" value="Baculo_IE-1"/>
    <property type="match status" value="1"/>
</dbReference>
<keyword evidence="1" id="KW-0863">Zinc-finger</keyword>
<dbReference type="PROSITE" id="PS50089">
    <property type="entry name" value="ZF_RING_2"/>
    <property type="match status" value="1"/>
</dbReference>
<evidence type="ECO:0000313" key="12">
    <source>
        <dbReference type="Proteomes" id="UP000204663"/>
    </source>
</evidence>
<organismHost>
    <name type="scientific">Lepidoptera</name>
    <name type="common">moths &amp; butterflies</name>
    <dbReference type="NCBI Taxonomy" id="7088"/>
</organismHost>
<dbReference type="GO" id="GO:0008270">
    <property type="term" value="F:zinc ion binding"/>
    <property type="evidence" value="ECO:0007669"/>
    <property type="project" value="UniProtKB-KW"/>
</dbReference>
<protein>
    <submittedName>
        <fullName evidence="7">EXON0</fullName>
    </submittedName>
    <submittedName>
        <fullName evidence="4 6">IE-0</fullName>
    </submittedName>
    <submittedName>
        <fullName evidence="5">Ie0</fullName>
    </submittedName>
    <submittedName>
        <fullName evidence="3 11">Immediate-early transcriptional regulatory protein</fullName>
    </submittedName>
</protein>
<dbReference type="EMBL" id="MK503925">
    <property type="protein sequence ID" value="QED40341.1"/>
    <property type="molecule type" value="Genomic_DNA"/>
</dbReference>
<reference evidence="5" key="5">
    <citation type="journal article" date="2011" name="J. Invertebr. Pathol.">
        <title>Sequence comparison between three geographically distinct Spodoptera frugiperda multiple nucleopolyhedrovirus isolates: Detecting positively selected genes.</title>
        <authorList>
            <person name="Simon O."/>
            <person name="Palma L."/>
            <person name="Beperet I."/>
            <person name="Munoz D."/>
            <person name="Lopez-Ferber M."/>
            <person name="Caballero P."/>
            <person name="Williams T."/>
        </authorList>
    </citation>
    <scope>NUCLEOTIDE SEQUENCE</scope>
    <source>
        <strain evidence="5">Nicaraguan</strain>
    </source>
</reference>
<organism evidence="3 12">
    <name type="scientific">Spodoptera frugiperda nuclear polyhedrosis virus</name>
    <name type="common">SfNPV</name>
    <dbReference type="NCBI Taxonomy" id="10455"/>
    <lineage>
        <taxon>Viruses</taxon>
        <taxon>Viruses incertae sedis</taxon>
        <taxon>Naldaviricetes</taxon>
        <taxon>Lefavirales</taxon>
        <taxon>Baculoviridae</taxon>
        <taxon>Alphabaculovirus</taxon>
        <taxon>Alphabaculovirus spofrugiperdae</taxon>
    </lineage>
</organism>
<dbReference type="EMBL" id="MK503924">
    <property type="protein sequence ID" value="QED40200.1"/>
    <property type="molecule type" value="Genomic_DNA"/>
</dbReference>
<dbReference type="EMBL" id="EF035042">
    <property type="protein sequence ID" value="ABM45852.1"/>
    <property type="molecule type" value="Genomic_DNA"/>
</dbReference>
<evidence type="ECO:0000313" key="4">
    <source>
        <dbReference type="EMBL" id="ACA02698.1"/>
    </source>
</evidence>
<dbReference type="EMBL" id="HM595733">
    <property type="protein sequence ID" value="ADV91374.1"/>
    <property type="molecule type" value="Genomic_DNA"/>
</dbReference>
<evidence type="ECO:0000259" key="2">
    <source>
        <dbReference type="PROSITE" id="PS50089"/>
    </source>
</evidence>